<name>A0A1M6A698_9FLAO</name>
<organism evidence="6 7">
    <name type="scientific">Aquimarina spongiae</name>
    <dbReference type="NCBI Taxonomy" id="570521"/>
    <lineage>
        <taxon>Bacteria</taxon>
        <taxon>Pseudomonadati</taxon>
        <taxon>Bacteroidota</taxon>
        <taxon>Flavobacteriia</taxon>
        <taxon>Flavobacteriales</taxon>
        <taxon>Flavobacteriaceae</taxon>
        <taxon>Aquimarina</taxon>
    </lineage>
</organism>
<evidence type="ECO:0000259" key="5">
    <source>
        <dbReference type="PROSITE" id="PS51910"/>
    </source>
</evidence>
<dbReference type="STRING" id="570521.SAMN04488508_101115"/>
<dbReference type="NCBIfam" id="NF045482">
    <property type="entry name" value="Endoglyc_H"/>
    <property type="match status" value="1"/>
</dbReference>
<dbReference type="InterPro" id="IPR017853">
    <property type="entry name" value="GH"/>
</dbReference>
<dbReference type="GO" id="GO:0004553">
    <property type="term" value="F:hydrolase activity, hydrolyzing O-glycosyl compounds"/>
    <property type="evidence" value="ECO:0007669"/>
    <property type="project" value="InterPro"/>
</dbReference>
<dbReference type="Pfam" id="PF00704">
    <property type="entry name" value="Glyco_hydro_18"/>
    <property type="match status" value="1"/>
</dbReference>
<evidence type="ECO:0000256" key="2">
    <source>
        <dbReference type="ARBA" id="ARBA00023295"/>
    </source>
</evidence>
<feature type="domain" description="GH18" evidence="5">
    <location>
        <begin position="53"/>
        <end position="312"/>
    </location>
</feature>
<reference evidence="7" key="1">
    <citation type="submission" date="2016-11" db="EMBL/GenBank/DDBJ databases">
        <authorList>
            <person name="Varghese N."/>
            <person name="Submissions S."/>
        </authorList>
    </citation>
    <scope>NUCLEOTIDE SEQUENCE [LARGE SCALE GENOMIC DNA]</scope>
    <source>
        <strain evidence="7">DSM 22623</strain>
    </source>
</reference>
<dbReference type="InterPro" id="IPR001579">
    <property type="entry name" value="Glyco_hydro_18_chit_AS"/>
</dbReference>
<comment type="similarity">
    <text evidence="4">Belongs to the glycosyl hydrolase 18 family.</text>
</comment>
<dbReference type="PROSITE" id="PS51910">
    <property type="entry name" value="GH18_2"/>
    <property type="match status" value="1"/>
</dbReference>
<dbReference type="Proteomes" id="UP000184432">
    <property type="component" value="Unassembled WGS sequence"/>
</dbReference>
<dbReference type="PROSITE" id="PS01095">
    <property type="entry name" value="GH18_1"/>
    <property type="match status" value="1"/>
</dbReference>
<dbReference type="InterPro" id="IPR001223">
    <property type="entry name" value="Glyco_hydro18_cat"/>
</dbReference>
<proteinExistence type="inferred from homology"/>
<dbReference type="AlphaFoldDB" id="A0A1M6A698"/>
<gene>
    <name evidence="6" type="ORF">SAMN04488508_101115</name>
</gene>
<evidence type="ECO:0000256" key="1">
    <source>
        <dbReference type="ARBA" id="ARBA00022801"/>
    </source>
</evidence>
<evidence type="ECO:0000256" key="3">
    <source>
        <dbReference type="RuleBase" id="RU000489"/>
    </source>
</evidence>
<dbReference type="PROSITE" id="PS51257">
    <property type="entry name" value="PROKAR_LIPOPROTEIN"/>
    <property type="match status" value="1"/>
</dbReference>
<dbReference type="Gene3D" id="3.20.20.80">
    <property type="entry name" value="Glycosidases"/>
    <property type="match status" value="1"/>
</dbReference>
<sequence>MYTQIKKIQIATCISLLMILGISCSKDDISEEDSISLEEFTEVQEKAHGLKNPASVMYIEVNNQKMQNAAAYTLPDGKPMIDIAVIFAANVNYNTQSGRTHVLSMNDNVKNVLRNRATTIRPLQNKGIKVLLSILGNHQAVGIANFPTRAEARRFAKQVAKVVKDNGLDGVDLDDEFAKYGTIAGRPAINRNSFIWLLRELRAAMPSNKIITYYRIGESTGQMQSQGKKAGQFLDFAFQPFYGSYANINVPGLGKRKKAAAAVDVTRTAASTARDFANRTKRDRFGAFVMYNLDGVNRESYLNGISQGLYGKQTRLTGTLQ</sequence>
<protein>
    <submittedName>
        <fullName evidence="6">Glycosyl hydrolases family 18</fullName>
    </submittedName>
</protein>
<dbReference type="InterPro" id="IPR054861">
    <property type="entry name" value="Endoglyc_H"/>
</dbReference>
<keyword evidence="2 3" id="KW-0326">Glycosidase</keyword>
<keyword evidence="1 3" id="KW-0378">Hydrolase</keyword>
<keyword evidence="7" id="KW-1185">Reference proteome</keyword>
<dbReference type="GO" id="GO:0005975">
    <property type="term" value="P:carbohydrate metabolic process"/>
    <property type="evidence" value="ECO:0007669"/>
    <property type="project" value="InterPro"/>
</dbReference>
<evidence type="ECO:0000313" key="6">
    <source>
        <dbReference type="EMBL" id="SHI31976.1"/>
    </source>
</evidence>
<evidence type="ECO:0000256" key="4">
    <source>
        <dbReference type="RuleBase" id="RU004453"/>
    </source>
</evidence>
<evidence type="ECO:0000313" key="7">
    <source>
        <dbReference type="Proteomes" id="UP000184432"/>
    </source>
</evidence>
<dbReference type="EMBL" id="FQYP01000001">
    <property type="protein sequence ID" value="SHI31976.1"/>
    <property type="molecule type" value="Genomic_DNA"/>
</dbReference>
<dbReference type="RefSeq" id="WP_084549344.1">
    <property type="nucleotide sequence ID" value="NZ_FQYP01000001.1"/>
</dbReference>
<dbReference type="OrthoDB" id="2582440at2"/>
<dbReference type="SUPFAM" id="SSF51445">
    <property type="entry name" value="(Trans)glycosidases"/>
    <property type="match status" value="1"/>
</dbReference>
<accession>A0A1M6A698</accession>